<reference evidence="2" key="1">
    <citation type="submission" date="2019-11" db="EMBL/GenBank/DDBJ databases">
        <authorList>
            <person name="Liu Y."/>
            <person name="Hou J."/>
            <person name="Li T.-Q."/>
            <person name="Guan C.-H."/>
            <person name="Wu X."/>
            <person name="Wu H.-Z."/>
            <person name="Ling F."/>
            <person name="Zhang R."/>
            <person name="Shi X.-G."/>
            <person name="Ren J.-P."/>
            <person name="Chen E.-F."/>
            <person name="Sun J.-M."/>
        </authorList>
    </citation>
    <scope>NUCLEOTIDE SEQUENCE</scope>
    <source>
        <strain evidence="2">Adult_tree_wgs_1</strain>
        <tissue evidence="2">Leaves</tissue>
    </source>
</reference>
<dbReference type="Proteomes" id="UP000626092">
    <property type="component" value="Unassembled WGS sequence"/>
</dbReference>
<evidence type="ECO:0000313" key="3">
    <source>
        <dbReference type="Proteomes" id="UP000626092"/>
    </source>
</evidence>
<organism evidence="2 3">
    <name type="scientific">Rhododendron simsii</name>
    <name type="common">Sims's rhododendron</name>
    <dbReference type="NCBI Taxonomy" id="118357"/>
    <lineage>
        <taxon>Eukaryota</taxon>
        <taxon>Viridiplantae</taxon>
        <taxon>Streptophyta</taxon>
        <taxon>Embryophyta</taxon>
        <taxon>Tracheophyta</taxon>
        <taxon>Spermatophyta</taxon>
        <taxon>Magnoliopsida</taxon>
        <taxon>eudicotyledons</taxon>
        <taxon>Gunneridae</taxon>
        <taxon>Pentapetalae</taxon>
        <taxon>asterids</taxon>
        <taxon>Ericales</taxon>
        <taxon>Ericaceae</taxon>
        <taxon>Ericoideae</taxon>
        <taxon>Rhodoreae</taxon>
        <taxon>Rhododendron</taxon>
    </lineage>
</organism>
<dbReference type="EMBL" id="WJXA01000013">
    <property type="protein sequence ID" value="KAF7119422.1"/>
    <property type="molecule type" value="Genomic_DNA"/>
</dbReference>
<dbReference type="Pfam" id="PF12937">
    <property type="entry name" value="F-box-like"/>
    <property type="match status" value="1"/>
</dbReference>
<gene>
    <name evidence="2" type="ORF">RHSIM_Rhsim13G0213000</name>
</gene>
<accession>A0A834G0L9</accession>
<dbReference type="PANTHER" id="PTHR31215">
    <property type="entry name" value="OS05G0510400 PROTEIN-RELATED"/>
    <property type="match status" value="1"/>
</dbReference>
<evidence type="ECO:0000259" key="1">
    <source>
        <dbReference type="Pfam" id="PF12937"/>
    </source>
</evidence>
<dbReference type="InterPro" id="IPR036047">
    <property type="entry name" value="F-box-like_dom_sf"/>
</dbReference>
<sequence length="252" mass="28975">MEVLKHSQKNNFDRLPDNIVLIIFNKLREAKWLCRCSIVSKRFTSLIPHISNVSVKAPNNLSTWFEQKEGRTSVFDYLVGLKAIVHLHIEDSFFWEVNWELLWFPLLKWKIVEFNVNVKSFTFLMASLLKVELNIVLDMIEKHQMLQSITLTDVMKQGKIVVSGNRIAELRDLERAKLSMPKVDSGGVNFLVKCCHLPSLQLPKSEFLMERLTLVYVRCVNPSCDDEGDDVIDDQMLAGSFDGDEGGFLVKL</sequence>
<dbReference type="SUPFAM" id="SSF81383">
    <property type="entry name" value="F-box domain"/>
    <property type="match status" value="1"/>
</dbReference>
<dbReference type="InterPro" id="IPR001810">
    <property type="entry name" value="F-box_dom"/>
</dbReference>
<evidence type="ECO:0000313" key="2">
    <source>
        <dbReference type="EMBL" id="KAF7119422.1"/>
    </source>
</evidence>
<comment type="caution">
    <text evidence="2">The sequence shown here is derived from an EMBL/GenBank/DDBJ whole genome shotgun (WGS) entry which is preliminary data.</text>
</comment>
<dbReference type="InterPro" id="IPR044809">
    <property type="entry name" value="AUF1-like"/>
</dbReference>
<keyword evidence="3" id="KW-1185">Reference proteome</keyword>
<feature type="domain" description="F-box" evidence="1">
    <location>
        <begin position="12"/>
        <end position="47"/>
    </location>
</feature>
<proteinExistence type="predicted"/>
<dbReference type="Gene3D" id="1.20.1280.50">
    <property type="match status" value="1"/>
</dbReference>
<name>A0A834G0L9_RHOSS</name>
<protein>
    <recommendedName>
        <fullName evidence="1">F-box domain-containing protein</fullName>
    </recommendedName>
</protein>
<dbReference type="OrthoDB" id="812961at2759"/>
<dbReference type="AlphaFoldDB" id="A0A834G0L9"/>